<comment type="caution">
    <text evidence="1">The sequence shown here is derived from an EMBL/GenBank/DDBJ whole genome shotgun (WGS) entry which is preliminary data.</text>
</comment>
<protein>
    <submittedName>
        <fullName evidence="1">Uncharacterized protein</fullName>
    </submittedName>
</protein>
<organism evidence="1 2">
    <name type="scientific">Alosa alosa</name>
    <name type="common">allis shad</name>
    <dbReference type="NCBI Taxonomy" id="278164"/>
    <lineage>
        <taxon>Eukaryota</taxon>
        <taxon>Metazoa</taxon>
        <taxon>Chordata</taxon>
        <taxon>Craniata</taxon>
        <taxon>Vertebrata</taxon>
        <taxon>Euteleostomi</taxon>
        <taxon>Actinopterygii</taxon>
        <taxon>Neopterygii</taxon>
        <taxon>Teleostei</taxon>
        <taxon>Clupei</taxon>
        <taxon>Clupeiformes</taxon>
        <taxon>Clupeoidei</taxon>
        <taxon>Clupeidae</taxon>
        <taxon>Alosa</taxon>
    </lineage>
</organism>
<accession>A0AAV6FF22</accession>
<dbReference type="Proteomes" id="UP000823561">
    <property type="component" value="Chromosome 24"/>
</dbReference>
<keyword evidence="2" id="KW-1185">Reference proteome</keyword>
<reference evidence="1" key="1">
    <citation type="submission" date="2020-10" db="EMBL/GenBank/DDBJ databases">
        <title>Chromosome-scale genome assembly of the Allis shad, Alosa alosa.</title>
        <authorList>
            <person name="Margot Z."/>
            <person name="Christophe K."/>
            <person name="Cabau C."/>
            <person name="Louis A."/>
            <person name="Berthelot C."/>
            <person name="Parey E."/>
            <person name="Roest Crollius H."/>
            <person name="Montfort J."/>
            <person name="Robinson-Rechavi M."/>
            <person name="Bucao C."/>
            <person name="Bouchez O."/>
            <person name="Gislard M."/>
            <person name="Lluch J."/>
            <person name="Milhes M."/>
            <person name="Lampietro C."/>
            <person name="Lopez Roques C."/>
            <person name="Donnadieu C."/>
            <person name="Braasch I."/>
            <person name="Desvignes T."/>
            <person name="Postlethwait J."/>
            <person name="Bobe J."/>
            <person name="Guiguen Y."/>
        </authorList>
    </citation>
    <scope>NUCLEOTIDE SEQUENCE</scope>
    <source>
        <strain evidence="1">M-15738</strain>
        <tissue evidence="1">Blood</tissue>
    </source>
</reference>
<dbReference type="AlphaFoldDB" id="A0AAV6FF22"/>
<evidence type="ECO:0000313" key="2">
    <source>
        <dbReference type="Proteomes" id="UP000823561"/>
    </source>
</evidence>
<dbReference type="EMBL" id="JADWDJ010000024">
    <property type="protein sequence ID" value="KAG5261388.1"/>
    <property type="molecule type" value="Genomic_DNA"/>
</dbReference>
<gene>
    <name evidence="1" type="ORF">AALO_G00303920</name>
</gene>
<proteinExistence type="predicted"/>
<sequence>MPDLHSSSQKYIVILRAPSLASLSSCSLPSTFFLVIWTQNLLESLQLILHKVHYLLLKHLEL</sequence>
<evidence type="ECO:0000313" key="1">
    <source>
        <dbReference type="EMBL" id="KAG5261388.1"/>
    </source>
</evidence>
<name>A0AAV6FF22_9TELE</name>